<gene>
    <name evidence="12" type="ORF">RS030_7983</name>
</gene>
<keyword evidence="5" id="KW-0547">Nucleotide-binding</keyword>
<dbReference type="InterPro" id="IPR019009">
    <property type="entry name" value="SRP_receptor_beta_su"/>
</dbReference>
<reference evidence="12 13" key="1">
    <citation type="submission" date="2023-10" db="EMBL/GenBank/DDBJ databases">
        <title>Comparative genomics analysis reveals potential genetic determinants of host preference in Cryptosporidium xiaoi.</title>
        <authorList>
            <person name="Xiao L."/>
            <person name="Li J."/>
        </authorList>
    </citation>
    <scope>NUCLEOTIDE SEQUENCE [LARGE SCALE GENOMIC DNA]</scope>
    <source>
        <strain evidence="12 13">52996</strain>
    </source>
</reference>
<proteinExistence type="inferred from homology"/>
<evidence type="ECO:0000256" key="4">
    <source>
        <dbReference type="ARBA" id="ARBA00022692"/>
    </source>
</evidence>
<evidence type="ECO:0000256" key="7">
    <source>
        <dbReference type="ARBA" id="ARBA00022989"/>
    </source>
</evidence>
<dbReference type="Gene3D" id="3.40.50.300">
    <property type="entry name" value="P-loop containing nucleotide triphosphate hydrolases"/>
    <property type="match status" value="1"/>
</dbReference>
<dbReference type="AlphaFoldDB" id="A0AAV9XU02"/>
<dbReference type="EMBL" id="JAWDEY010000035">
    <property type="protein sequence ID" value="KAK6588171.1"/>
    <property type="molecule type" value="Genomic_DNA"/>
</dbReference>
<evidence type="ECO:0000256" key="9">
    <source>
        <dbReference type="ARBA" id="ARBA00023136"/>
    </source>
</evidence>
<dbReference type="SUPFAM" id="SSF52540">
    <property type="entry name" value="P-loop containing nucleoside triphosphate hydrolases"/>
    <property type="match status" value="1"/>
</dbReference>
<dbReference type="GO" id="GO:0005525">
    <property type="term" value="F:GTP binding"/>
    <property type="evidence" value="ECO:0007669"/>
    <property type="project" value="UniProtKB-KW"/>
</dbReference>
<accession>A0AAV9XU02</accession>
<evidence type="ECO:0000313" key="12">
    <source>
        <dbReference type="EMBL" id="KAK6588171.1"/>
    </source>
</evidence>
<dbReference type="Pfam" id="PF09439">
    <property type="entry name" value="SRPRB"/>
    <property type="match status" value="1"/>
</dbReference>
<dbReference type="InterPro" id="IPR027417">
    <property type="entry name" value="P-loop_NTPase"/>
</dbReference>
<name>A0AAV9XU02_9CRYT</name>
<feature type="transmembrane region" description="Helical" evidence="11">
    <location>
        <begin position="6"/>
        <end position="29"/>
    </location>
</feature>
<dbReference type="InterPro" id="IPR024156">
    <property type="entry name" value="Small_GTPase_ARF"/>
</dbReference>
<keyword evidence="13" id="KW-1185">Reference proteome</keyword>
<dbReference type="PANTHER" id="PTHR11711">
    <property type="entry name" value="ADP RIBOSYLATION FACTOR-RELATED"/>
    <property type="match status" value="1"/>
</dbReference>
<evidence type="ECO:0000313" key="13">
    <source>
        <dbReference type="Proteomes" id="UP001311799"/>
    </source>
</evidence>
<evidence type="ECO:0000256" key="3">
    <source>
        <dbReference type="ARBA" id="ARBA00020256"/>
    </source>
</evidence>
<evidence type="ECO:0000256" key="11">
    <source>
        <dbReference type="SAM" id="Phobius"/>
    </source>
</evidence>
<dbReference type="Proteomes" id="UP001311799">
    <property type="component" value="Unassembled WGS sequence"/>
</dbReference>
<keyword evidence="8" id="KW-0342">GTP-binding</keyword>
<evidence type="ECO:0000256" key="10">
    <source>
        <dbReference type="ARBA" id="ARBA00023170"/>
    </source>
</evidence>
<keyword evidence="6" id="KW-0256">Endoplasmic reticulum</keyword>
<dbReference type="GO" id="GO:0005789">
    <property type="term" value="C:endoplasmic reticulum membrane"/>
    <property type="evidence" value="ECO:0007669"/>
    <property type="project" value="UniProtKB-SubCell"/>
</dbReference>
<keyword evidence="4 11" id="KW-0812">Transmembrane</keyword>
<keyword evidence="10" id="KW-0675">Receptor</keyword>
<keyword evidence="9 11" id="KW-0472">Membrane</keyword>
<sequence length="191" mass="22457">MFLSLFFYLNVFILGISLFHSLGLLYLGLNVLKYIFEYFSVHIESSKNKLKYSLLLGPSGSGKTTLFYQLKYNRYCDTTTSVIPAKMKMNERHYLVDIPGDRRIINNYIVKYIYYSISIIFVIDSSNRSSFREAAEILYFTITNILKNNYENKKDRVPSYPKYKIIILCNKSDLGSSRNSKYIKEELERNM</sequence>
<evidence type="ECO:0000256" key="8">
    <source>
        <dbReference type="ARBA" id="ARBA00023134"/>
    </source>
</evidence>
<keyword evidence="7 11" id="KW-1133">Transmembrane helix</keyword>
<protein>
    <recommendedName>
        <fullName evidence="3">Signal recognition particle receptor subunit beta</fullName>
    </recommendedName>
</protein>
<comment type="caution">
    <text evidence="12">The sequence shown here is derived from an EMBL/GenBank/DDBJ whole genome shotgun (WGS) entry which is preliminary data.</text>
</comment>
<evidence type="ECO:0000256" key="2">
    <source>
        <dbReference type="ARBA" id="ARBA00005619"/>
    </source>
</evidence>
<evidence type="ECO:0000256" key="1">
    <source>
        <dbReference type="ARBA" id="ARBA00004389"/>
    </source>
</evidence>
<comment type="similarity">
    <text evidence="2">Belongs to the SRP receptor beta subunit family.</text>
</comment>
<comment type="subcellular location">
    <subcellularLocation>
        <location evidence="1">Endoplasmic reticulum membrane</location>
        <topology evidence="1">Single-pass membrane protein</topology>
    </subcellularLocation>
</comment>
<evidence type="ECO:0000256" key="6">
    <source>
        <dbReference type="ARBA" id="ARBA00022824"/>
    </source>
</evidence>
<organism evidence="12 13">
    <name type="scientific">Cryptosporidium xiaoi</name>
    <dbReference type="NCBI Taxonomy" id="659607"/>
    <lineage>
        <taxon>Eukaryota</taxon>
        <taxon>Sar</taxon>
        <taxon>Alveolata</taxon>
        <taxon>Apicomplexa</taxon>
        <taxon>Conoidasida</taxon>
        <taxon>Coccidia</taxon>
        <taxon>Eucoccidiorida</taxon>
        <taxon>Eimeriorina</taxon>
        <taxon>Cryptosporidiidae</taxon>
        <taxon>Cryptosporidium</taxon>
    </lineage>
</organism>
<evidence type="ECO:0000256" key="5">
    <source>
        <dbReference type="ARBA" id="ARBA00022741"/>
    </source>
</evidence>